<name>X0ZTD5_9ZZZZ</name>
<sequence>MIKKRKKEVRKISPGDLVRSQREKKLAEEGEKIGRDWIFPKLLKGKKMNLSPIKIRIMSKPGKGFLSL</sequence>
<protein>
    <submittedName>
        <fullName evidence="1">Uncharacterized protein</fullName>
    </submittedName>
</protein>
<proteinExistence type="predicted"/>
<accession>X0ZTD5</accession>
<comment type="caution">
    <text evidence="1">The sequence shown here is derived from an EMBL/GenBank/DDBJ whole genome shotgun (WGS) entry which is preliminary data.</text>
</comment>
<dbReference type="EMBL" id="BART01002544">
    <property type="protein sequence ID" value="GAG63703.1"/>
    <property type="molecule type" value="Genomic_DNA"/>
</dbReference>
<evidence type="ECO:0000313" key="1">
    <source>
        <dbReference type="EMBL" id="GAG63703.1"/>
    </source>
</evidence>
<reference evidence="1" key="1">
    <citation type="journal article" date="2014" name="Front. Microbiol.">
        <title>High frequency of phylogenetically diverse reductive dehalogenase-homologous genes in deep subseafloor sedimentary metagenomes.</title>
        <authorList>
            <person name="Kawai M."/>
            <person name="Futagami T."/>
            <person name="Toyoda A."/>
            <person name="Takaki Y."/>
            <person name="Nishi S."/>
            <person name="Hori S."/>
            <person name="Arai W."/>
            <person name="Tsubouchi T."/>
            <person name="Morono Y."/>
            <person name="Uchiyama I."/>
            <person name="Ito T."/>
            <person name="Fujiyama A."/>
            <person name="Inagaki F."/>
            <person name="Takami H."/>
        </authorList>
    </citation>
    <scope>NUCLEOTIDE SEQUENCE</scope>
    <source>
        <strain evidence="1">Expedition CK06-06</strain>
    </source>
</reference>
<dbReference type="AlphaFoldDB" id="X0ZTD5"/>
<organism evidence="1">
    <name type="scientific">marine sediment metagenome</name>
    <dbReference type="NCBI Taxonomy" id="412755"/>
    <lineage>
        <taxon>unclassified sequences</taxon>
        <taxon>metagenomes</taxon>
        <taxon>ecological metagenomes</taxon>
    </lineage>
</organism>
<gene>
    <name evidence="1" type="ORF">S01H4_07682</name>
</gene>